<protein>
    <submittedName>
        <fullName evidence="5">Carbon-monoxide dehydrogenase medium subunit</fullName>
    </submittedName>
</protein>
<reference evidence="5 6" key="1">
    <citation type="submission" date="2016-11" db="EMBL/GenBank/DDBJ databases">
        <authorList>
            <person name="Jaros S."/>
            <person name="Januszkiewicz K."/>
            <person name="Wedrychowicz H."/>
        </authorList>
    </citation>
    <scope>NUCLEOTIDE SEQUENCE [LARGE SCALE GENOMIC DNA]</scope>
    <source>
        <strain evidence="5 6">GAS499</strain>
    </source>
</reference>
<feature type="domain" description="FAD-binding PCMH-type" evidence="4">
    <location>
        <begin position="56"/>
        <end position="232"/>
    </location>
</feature>
<dbReference type="SMART" id="SM01092">
    <property type="entry name" value="CO_deh_flav_C"/>
    <property type="match status" value="1"/>
</dbReference>
<gene>
    <name evidence="5" type="ORF">SAMN05444159_4157</name>
</gene>
<dbReference type="InterPro" id="IPR016169">
    <property type="entry name" value="FAD-bd_PCMH_sub2"/>
</dbReference>
<dbReference type="GO" id="GO:0071949">
    <property type="term" value="F:FAD binding"/>
    <property type="evidence" value="ECO:0007669"/>
    <property type="project" value="InterPro"/>
</dbReference>
<evidence type="ECO:0000259" key="4">
    <source>
        <dbReference type="PROSITE" id="PS51387"/>
    </source>
</evidence>
<dbReference type="Pfam" id="PF00941">
    <property type="entry name" value="FAD_binding_5"/>
    <property type="match status" value="1"/>
</dbReference>
<evidence type="ECO:0000256" key="1">
    <source>
        <dbReference type="ARBA" id="ARBA00022630"/>
    </source>
</evidence>
<keyword evidence="3" id="KW-0560">Oxidoreductase</keyword>
<accession>A0A1M6V856</accession>
<dbReference type="Gene3D" id="3.30.465.10">
    <property type="match status" value="1"/>
</dbReference>
<dbReference type="EMBL" id="LT670844">
    <property type="protein sequence ID" value="SHK77669.1"/>
    <property type="molecule type" value="Genomic_DNA"/>
</dbReference>
<sequence length="346" mass="36843">MGKTTIGAKHGPIGFSDSQKAPGFFDLRRVPSHTLRAASRWLLREARFVFLHASAMKPAPFKYIAATSLAHALALKAEHGDEAKFLAGGQSLMPAMNFRLARPAILIDINEIEDLAGIGSSGAATRIGPLTRYRALQRDAAFARAFPLIAEALPHIAHPQIRNRGTIGGNLSHADPASELPAVALALRARFRVQTAKQERWIEAPDFFVGALTTDLGPDEMLVEIELPPAKPRTGSCFMEIARRRGDFAIAGVAAMVKLGDKGECSDVRLAFCGVGETPVDAGAAAGGLIGHTPTEAAIRDVAASVQAMIDPGGNVHATADYQRHIAGVLTERALQTAYQRGRDGH</sequence>
<evidence type="ECO:0000256" key="2">
    <source>
        <dbReference type="ARBA" id="ARBA00022827"/>
    </source>
</evidence>
<dbReference type="Pfam" id="PF03450">
    <property type="entry name" value="CO_deh_flav_C"/>
    <property type="match status" value="1"/>
</dbReference>
<organism evidence="5 6">
    <name type="scientific">Bradyrhizobium lablabi</name>
    <dbReference type="NCBI Taxonomy" id="722472"/>
    <lineage>
        <taxon>Bacteria</taxon>
        <taxon>Pseudomonadati</taxon>
        <taxon>Pseudomonadota</taxon>
        <taxon>Alphaproteobacteria</taxon>
        <taxon>Hyphomicrobiales</taxon>
        <taxon>Nitrobacteraceae</taxon>
        <taxon>Bradyrhizobium</taxon>
    </lineage>
</organism>
<dbReference type="PANTHER" id="PTHR42659:SF2">
    <property type="entry name" value="XANTHINE DEHYDROGENASE SUBUNIT C-RELATED"/>
    <property type="match status" value="1"/>
</dbReference>
<evidence type="ECO:0000313" key="6">
    <source>
        <dbReference type="Proteomes" id="UP000189935"/>
    </source>
</evidence>
<dbReference type="InterPro" id="IPR036318">
    <property type="entry name" value="FAD-bd_PCMH-like_sf"/>
</dbReference>
<dbReference type="PANTHER" id="PTHR42659">
    <property type="entry name" value="XANTHINE DEHYDROGENASE SUBUNIT C-RELATED"/>
    <property type="match status" value="1"/>
</dbReference>
<keyword evidence="1" id="KW-0285">Flavoprotein</keyword>
<dbReference type="PROSITE" id="PS51387">
    <property type="entry name" value="FAD_PCMH"/>
    <property type="match status" value="1"/>
</dbReference>
<proteinExistence type="predicted"/>
<dbReference type="Proteomes" id="UP000189935">
    <property type="component" value="Chromosome I"/>
</dbReference>
<evidence type="ECO:0000256" key="3">
    <source>
        <dbReference type="ARBA" id="ARBA00023002"/>
    </source>
</evidence>
<dbReference type="InterPro" id="IPR005107">
    <property type="entry name" value="CO_DH_flav_C"/>
</dbReference>
<dbReference type="Gene3D" id="3.30.43.10">
    <property type="entry name" value="Uridine Diphospho-n-acetylenolpyruvylglucosamine Reductase, domain 2"/>
    <property type="match status" value="1"/>
</dbReference>
<keyword evidence="2" id="KW-0274">FAD</keyword>
<dbReference type="InterPro" id="IPR036683">
    <property type="entry name" value="CO_DH_flav_C_dom_sf"/>
</dbReference>
<evidence type="ECO:0000313" key="5">
    <source>
        <dbReference type="EMBL" id="SHK77669.1"/>
    </source>
</evidence>
<dbReference type="InterPro" id="IPR051312">
    <property type="entry name" value="Diverse_Substr_Oxidored"/>
</dbReference>
<dbReference type="InterPro" id="IPR016166">
    <property type="entry name" value="FAD-bd_PCMH"/>
</dbReference>
<dbReference type="InterPro" id="IPR002346">
    <property type="entry name" value="Mopterin_DH_FAD-bd"/>
</dbReference>
<dbReference type="AlphaFoldDB" id="A0A1M6V856"/>
<dbReference type="SUPFAM" id="SSF56176">
    <property type="entry name" value="FAD-binding/transporter-associated domain-like"/>
    <property type="match status" value="1"/>
</dbReference>
<name>A0A1M6V856_9BRAD</name>
<dbReference type="Gene3D" id="3.30.390.50">
    <property type="entry name" value="CO dehydrogenase flavoprotein, C-terminal domain"/>
    <property type="match status" value="1"/>
</dbReference>
<dbReference type="SUPFAM" id="SSF55447">
    <property type="entry name" value="CO dehydrogenase flavoprotein C-terminal domain-like"/>
    <property type="match status" value="1"/>
</dbReference>
<dbReference type="InterPro" id="IPR016167">
    <property type="entry name" value="FAD-bd_PCMH_sub1"/>
</dbReference>
<dbReference type="GO" id="GO:0016491">
    <property type="term" value="F:oxidoreductase activity"/>
    <property type="evidence" value="ECO:0007669"/>
    <property type="project" value="UniProtKB-KW"/>
</dbReference>